<dbReference type="AlphaFoldDB" id="X0XCZ0"/>
<dbReference type="FunFam" id="3.40.50.300:FF:001447">
    <property type="entry name" value="Ras-related protein Rab-1B"/>
    <property type="match status" value="1"/>
</dbReference>
<comment type="caution">
    <text evidence="2">The sequence shown here is derived from an EMBL/GenBank/DDBJ whole genome shotgun (WGS) entry which is preliminary data.</text>
</comment>
<dbReference type="PANTHER" id="PTHR47978">
    <property type="match status" value="1"/>
</dbReference>
<name>X0XCZ0_9ZZZZ</name>
<reference evidence="2" key="1">
    <citation type="journal article" date="2014" name="Front. Microbiol.">
        <title>High frequency of phylogenetically diverse reductive dehalogenase-homologous genes in deep subseafloor sedimentary metagenomes.</title>
        <authorList>
            <person name="Kawai M."/>
            <person name="Futagami T."/>
            <person name="Toyoda A."/>
            <person name="Takaki Y."/>
            <person name="Nishi S."/>
            <person name="Hori S."/>
            <person name="Arai W."/>
            <person name="Tsubouchi T."/>
            <person name="Morono Y."/>
            <person name="Uchiyama I."/>
            <person name="Ito T."/>
            <person name="Fujiyama A."/>
            <person name="Inagaki F."/>
            <person name="Takami H."/>
        </authorList>
    </citation>
    <scope>NUCLEOTIDE SEQUENCE</scope>
    <source>
        <strain evidence="2">Expedition CK06-06</strain>
    </source>
</reference>
<dbReference type="PROSITE" id="PS51419">
    <property type="entry name" value="RAB"/>
    <property type="match status" value="1"/>
</dbReference>
<evidence type="ECO:0008006" key="3">
    <source>
        <dbReference type="Google" id="ProtNLM"/>
    </source>
</evidence>
<dbReference type="InterPro" id="IPR001806">
    <property type="entry name" value="Small_GTPase"/>
</dbReference>
<dbReference type="Gene3D" id="3.40.50.300">
    <property type="entry name" value="P-loop containing nucleotide triphosphate hydrolases"/>
    <property type="match status" value="1"/>
</dbReference>
<accession>X0XCZ0</accession>
<dbReference type="EMBL" id="BARS01041645">
    <property type="protein sequence ID" value="GAG34503.1"/>
    <property type="molecule type" value="Genomic_DNA"/>
</dbReference>
<sequence length="147" mass="16777">MVYRIKVIIIGEAGVGKTSLVKKFVSGHFARDYRASIGANLFIKELNLNSEGNVSIQIWDIAGQERWKKMRHLYYKGAQGALIVGDITRKNTFEQLKEFWNQDLNKYCEEIPKILVVNKVDLDSIISNNDIEKLAQTINVRATLFTS</sequence>
<dbReference type="SMART" id="SM00175">
    <property type="entry name" value="RAB"/>
    <property type="match status" value="1"/>
</dbReference>
<dbReference type="PROSITE" id="PS51421">
    <property type="entry name" value="RAS"/>
    <property type="match status" value="1"/>
</dbReference>
<gene>
    <name evidence="2" type="ORF">S01H1_63305</name>
</gene>
<dbReference type="Pfam" id="PF00071">
    <property type="entry name" value="Ras"/>
    <property type="match status" value="1"/>
</dbReference>
<dbReference type="CDD" id="cd00154">
    <property type="entry name" value="Rab"/>
    <property type="match status" value="1"/>
</dbReference>
<dbReference type="InterPro" id="IPR005225">
    <property type="entry name" value="Small_GTP-bd"/>
</dbReference>
<proteinExistence type="predicted"/>
<evidence type="ECO:0000313" key="2">
    <source>
        <dbReference type="EMBL" id="GAG34503.1"/>
    </source>
</evidence>
<evidence type="ECO:0000256" key="1">
    <source>
        <dbReference type="ARBA" id="ARBA00022741"/>
    </source>
</evidence>
<dbReference type="SMART" id="SM00174">
    <property type="entry name" value="RHO"/>
    <property type="match status" value="1"/>
</dbReference>
<dbReference type="InterPro" id="IPR027417">
    <property type="entry name" value="P-loop_NTPase"/>
</dbReference>
<dbReference type="GO" id="GO:0003924">
    <property type="term" value="F:GTPase activity"/>
    <property type="evidence" value="ECO:0007669"/>
    <property type="project" value="InterPro"/>
</dbReference>
<dbReference type="GO" id="GO:0005525">
    <property type="term" value="F:GTP binding"/>
    <property type="evidence" value="ECO:0007669"/>
    <property type="project" value="InterPro"/>
</dbReference>
<feature type="non-terminal residue" evidence="2">
    <location>
        <position position="147"/>
    </location>
</feature>
<keyword evidence="1" id="KW-0547">Nucleotide-binding</keyword>
<dbReference type="SMART" id="SM00173">
    <property type="entry name" value="RAS"/>
    <property type="match status" value="1"/>
</dbReference>
<dbReference type="PRINTS" id="PR00449">
    <property type="entry name" value="RASTRNSFRMNG"/>
</dbReference>
<protein>
    <recommendedName>
        <fullName evidence="3">GTP-binding protein</fullName>
    </recommendedName>
</protein>
<dbReference type="SUPFAM" id="SSF52540">
    <property type="entry name" value="P-loop containing nucleoside triphosphate hydrolases"/>
    <property type="match status" value="1"/>
</dbReference>
<dbReference type="NCBIfam" id="TIGR00231">
    <property type="entry name" value="small_GTP"/>
    <property type="match status" value="1"/>
</dbReference>
<organism evidence="2">
    <name type="scientific">marine sediment metagenome</name>
    <dbReference type="NCBI Taxonomy" id="412755"/>
    <lineage>
        <taxon>unclassified sequences</taxon>
        <taxon>metagenomes</taxon>
        <taxon>ecological metagenomes</taxon>
    </lineage>
</organism>